<feature type="region of interest" description="Disordered" evidence="1">
    <location>
        <begin position="1"/>
        <end position="27"/>
    </location>
</feature>
<dbReference type="AlphaFoldDB" id="A0A8H7HHC1"/>
<sequence length="578" mass="65896">MSLARRSRQRQSQQQTRSSDQPKWGPKLSEYMPDFEERLTTSFDKYIAQEETLSEPLNDLIPLSLLETTLAVGDNMHKVGFKSGDKIFPVLMSTIRKYTKLHKGGNATKIFDRYYGFLCVRHLIRMVCIGALRQCKRLDNEHPAIDIEVLCSENSVNVEHLLAMMSQSGHAFTIDGGLSYEDVEFLILMLWKDRKSLVPLRLCGLLPGLPAMLFVLCQMTVLSKSSIIHRPWLALEDIIFRCYIGETTNPEREILRQFCIYIESHVLNRYHAISLDYERVDKEDSRTVAEAYCTVFTPPMDLSLAPIIQLDVSMMLFRWVLDLLGWQAKGALAGEDLVPHIIKSAMARLTLEIDREWSGPMLDKRRAFTNRYAGEVFGYTSSLVLQKKISTHSVQQALVQMFMEGDFHELAGRVLMLVTRESSHSPPSFDELCMSFRQIGKAFDMLPSPSPEQLESIALTWRKIFLNLMYHHQSVLTHTHEDVIDEAMQSWDALRPSSIKRPPDVFECTNPRCAIRSTYAVRPEACIVCGECEEAMYCDIGRLNQQMPTGVIVGHQKISPAVFKYLGTGDHEASAQKL</sequence>
<evidence type="ECO:0000313" key="2">
    <source>
        <dbReference type="EMBL" id="KAF8688101.1"/>
    </source>
</evidence>
<protein>
    <submittedName>
        <fullName evidence="2">Uncharacterized protein</fullName>
    </submittedName>
</protein>
<feature type="compositionally biased region" description="Low complexity" evidence="1">
    <location>
        <begin position="10"/>
        <end position="19"/>
    </location>
</feature>
<name>A0A8H7HHC1_9AGAM</name>
<organism evidence="2 3">
    <name type="scientific">Rhizoctonia solani</name>
    <dbReference type="NCBI Taxonomy" id="456999"/>
    <lineage>
        <taxon>Eukaryota</taxon>
        <taxon>Fungi</taxon>
        <taxon>Dikarya</taxon>
        <taxon>Basidiomycota</taxon>
        <taxon>Agaricomycotina</taxon>
        <taxon>Agaricomycetes</taxon>
        <taxon>Cantharellales</taxon>
        <taxon>Ceratobasidiaceae</taxon>
        <taxon>Rhizoctonia</taxon>
    </lineage>
</organism>
<evidence type="ECO:0000313" key="3">
    <source>
        <dbReference type="Proteomes" id="UP000602905"/>
    </source>
</evidence>
<dbReference type="Proteomes" id="UP000602905">
    <property type="component" value="Unassembled WGS sequence"/>
</dbReference>
<comment type="caution">
    <text evidence="2">The sequence shown here is derived from an EMBL/GenBank/DDBJ whole genome shotgun (WGS) entry which is preliminary data.</text>
</comment>
<proteinExistence type="predicted"/>
<accession>A0A8H7HHC1</accession>
<dbReference type="EMBL" id="JACYCD010000695">
    <property type="protein sequence ID" value="KAF8688101.1"/>
    <property type="molecule type" value="Genomic_DNA"/>
</dbReference>
<dbReference type="OrthoDB" id="3143504at2759"/>
<feature type="non-terminal residue" evidence="2">
    <location>
        <position position="1"/>
    </location>
</feature>
<gene>
    <name evidence="2" type="ORF">RHS03_09791</name>
</gene>
<reference evidence="2" key="1">
    <citation type="submission" date="2020-09" db="EMBL/GenBank/DDBJ databases">
        <title>Comparative genome analyses of four rice-infecting Rhizoctonia solani isolates reveal extensive enrichment of homogalacturonan modification genes.</title>
        <authorList>
            <person name="Lee D.-Y."/>
            <person name="Jeon J."/>
            <person name="Kim K.-T."/>
            <person name="Cheong K."/>
            <person name="Song H."/>
            <person name="Choi G."/>
            <person name="Ko J."/>
            <person name="Opiyo S.O."/>
            <person name="Zuo S."/>
            <person name="Madhav S."/>
            <person name="Lee Y.-H."/>
            <person name="Wang G.-L."/>
        </authorList>
    </citation>
    <scope>NUCLEOTIDE SEQUENCE</scope>
    <source>
        <strain evidence="2">AG1-IA WGL</strain>
    </source>
</reference>
<evidence type="ECO:0000256" key="1">
    <source>
        <dbReference type="SAM" id="MobiDB-lite"/>
    </source>
</evidence>